<dbReference type="EMBL" id="CAJNOR010002167">
    <property type="protein sequence ID" value="CAF1257099.1"/>
    <property type="molecule type" value="Genomic_DNA"/>
</dbReference>
<dbReference type="SUPFAM" id="SSF56399">
    <property type="entry name" value="ADP-ribosylation"/>
    <property type="match status" value="1"/>
</dbReference>
<dbReference type="PROSITE" id="PS51996">
    <property type="entry name" value="TR_MART"/>
    <property type="match status" value="1"/>
</dbReference>
<dbReference type="Gene3D" id="3.90.176.10">
    <property type="entry name" value="Toxin ADP-ribosyltransferase, Chain A, domain 1"/>
    <property type="match status" value="1"/>
</dbReference>
<dbReference type="OrthoDB" id="10486932at2759"/>
<evidence type="ECO:0008006" key="4">
    <source>
        <dbReference type="Google" id="ProtNLM"/>
    </source>
</evidence>
<proteinExistence type="predicted"/>
<gene>
    <name evidence="2" type="ORF">EDS130_LOCUS30964</name>
    <name evidence="1" type="ORF">XAT740_LOCUS26575</name>
</gene>
<dbReference type="Proteomes" id="UP000663828">
    <property type="component" value="Unassembled WGS sequence"/>
</dbReference>
<accession>A0A815AKB1</accession>
<name>A0A815AKB1_ADIRI</name>
<reference evidence="1" key="1">
    <citation type="submission" date="2021-02" db="EMBL/GenBank/DDBJ databases">
        <authorList>
            <person name="Nowell W R."/>
        </authorList>
    </citation>
    <scope>NUCLEOTIDE SEQUENCE</scope>
</reference>
<comment type="caution">
    <text evidence="1">The sequence shown here is derived from an EMBL/GenBank/DDBJ whole genome shotgun (WGS) entry which is preliminary data.</text>
</comment>
<sequence length="637" mass="73477">MEKSLIEFFNKFDCTNTKLYECGTVVWLELNSDDEEGEKFIDCITDKVDRAKIFDDADSCINFILSSQDSQVFFIISGTIAKTLVPLIHDIESIGWIFIYCKNCPIYRIYTNEDHKKIVGIFDDQNFLLSILFQHLEKYQSSCHEQSKNILKTVPRPIMNMLVQDWFYRNSLIPATRTQYVLFLYDLKEKSASNFDKTARKMLLLQNIHLEVEHDLKSAFKKMGSFPFSYWRVILNDTFAKGFVAQQKEHMIRHHVCISSIVYDQTNCSDLSWAQNNPELVWGGVTSNEEVIFLFCSGDPLMRIQNIYIDNLHAFNKQKAIDFVNDSLKTKLPFSFTTSSPGSLPVKLNGSKEQSRTDRFTDRITPQFAVDFRAISSVHVMSNLLTVDNKWRDDVSTRRVHGIIYHAVLNDRPMDHVRNRLLKWLLPPGDMIPQEVTAVYCIRAFTEETFLYKDVNIALAKNDQKALRCLRDYILACINVYTYKLIPCYAGILYRGVQMTDDDLKQYKVGSGVQFVGFLSTSKSLEFVKFLGTNVIFIIHTLSSQHQQSLILYTNADLHQSKVSVMADEEKEVLFAPLSTFDIKSIEYSKNENINFITLQQNDLSAALHMFLQCKQIDADKGRTGDMLMITTPLELK</sequence>
<evidence type="ECO:0000313" key="2">
    <source>
        <dbReference type="EMBL" id="CAF1307733.1"/>
    </source>
</evidence>
<keyword evidence="3" id="KW-1185">Reference proteome</keyword>
<evidence type="ECO:0000313" key="1">
    <source>
        <dbReference type="EMBL" id="CAF1257099.1"/>
    </source>
</evidence>
<protein>
    <recommendedName>
        <fullName evidence="4">NAD(+)--protein-arginine ADP-ribosyltransferase</fullName>
    </recommendedName>
</protein>
<organism evidence="1 3">
    <name type="scientific">Adineta ricciae</name>
    <name type="common">Rotifer</name>
    <dbReference type="NCBI Taxonomy" id="249248"/>
    <lineage>
        <taxon>Eukaryota</taxon>
        <taxon>Metazoa</taxon>
        <taxon>Spiralia</taxon>
        <taxon>Gnathifera</taxon>
        <taxon>Rotifera</taxon>
        <taxon>Eurotatoria</taxon>
        <taxon>Bdelloidea</taxon>
        <taxon>Adinetida</taxon>
        <taxon>Adinetidae</taxon>
        <taxon>Adineta</taxon>
    </lineage>
</organism>
<evidence type="ECO:0000313" key="3">
    <source>
        <dbReference type="Proteomes" id="UP000663828"/>
    </source>
</evidence>
<dbReference type="EMBL" id="CAJNOJ010000222">
    <property type="protein sequence ID" value="CAF1307733.1"/>
    <property type="molecule type" value="Genomic_DNA"/>
</dbReference>
<dbReference type="AlphaFoldDB" id="A0A815AKB1"/>
<dbReference type="Proteomes" id="UP000663852">
    <property type="component" value="Unassembled WGS sequence"/>
</dbReference>